<evidence type="ECO:0000313" key="10">
    <source>
        <dbReference type="EMBL" id="KAB7506443.1"/>
    </source>
</evidence>
<evidence type="ECO:0000256" key="2">
    <source>
        <dbReference type="ARBA" id="ARBA00022598"/>
    </source>
</evidence>
<reference evidence="10 11" key="1">
    <citation type="journal article" date="2019" name="PLoS Biol.">
        <title>Sex chromosomes control vertical transmission of feminizing Wolbachia symbionts in an isopod.</title>
        <authorList>
            <person name="Becking T."/>
            <person name="Chebbi M.A."/>
            <person name="Giraud I."/>
            <person name="Moumen B."/>
            <person name="Laverre T."/>
            <person name="Caubet Y."/>
            <person name="Peccoud J."/>
            <person name="Gilbert C."/>
            <person name="Cordaux R."/>
        </authorList>
    </citation>
    <scope>NUCLEOTIDE SEQUENCE [LARGE SCALE GENOMIC DNA]</scope>
    <source>
        <strain evidence="10">ANa2</strain>
        <tissue evidence="10">Whole body excluding digestive tract and cuticle</tissue>
    </source>
</reference>
<sequence length="327" mass="38001">MPYDNKCRNLSLEEIARFEKENVPFCVRLKMKKEVIHLNDLVYGKREFKPVEQEGDFVILKTDGMPTYHFANVVDDHLMKITHVLRGSEWLPSIPKHLQLYRCFDWDPPIFAHLPTILNTDGTKLSKRQKDLHVKHFQQEGYSPEAILNIIKLSGGGFANYEYDKLSTMEELINQFEMERVSTTPGGLDFPLLNDFNRYAQIVNIIFYEQVITWGLERISKLNDFTSSDFHFIWVHPTVTKSDVDSFSFDARMVLVDLRNSLQNIQPQNFMKEAINEAIKEVQMKHNLKTNKMMKLIRLVDGPPIVESFLLAGKDNVIHRLQAASVL</sequence>
<dbReference type="SUPFAM" id="SSF48163">
    <property type="entry name" value="An anticodon-binding domain of class I aminoacyl-tRNA synthetases"/>
    <property type="match status" value="1"/>
</dbReference>
<dbReference type="OrthoDB" id="428822at2759"/>
<evidence type="ECO:0000256" key="3">
    <source>
        <dbReference type="ARBA" id="ARBA00022741"/>
    </source>
</evidence>
<dbReference type="GO" id="GO:0005739">
    <property type="term" value="C:mitochondrion"/>
    <property type="evidence" value="ECO:0007669"/>
    <property type="project" value="TreeGrafter"/>
</dbReference>
<dbReference type="GO" id="GO:0004818">
    <property type="term" value="F:glutamate-tRNA ligase activity"/>
    <property type="evidence" value="ECO:0007669"/>
    <property type="project" value="TreeGrafter"/>
</dbReference>
<dbReference type="GO" id="GO:0005524">
    <property type="term" value="F:ATP binding"/>
    <property type="evidence" value="ECO:0007669"/>
    <property type="project" value="UniProtKB-KW"/>
</dbReference>
<name>A0A5N5TJV2_9CRUS</name>
<evidence type="ECO:0000256" key="4">
    <source>
        <dbReference type="ARBA" id="ARBA00022840"/>
    </source>
</evidence>
<dbReference type="GO" id="GO:0000049">
    <property type="term" value="F:tRNA binding"/>
    <property type="evidence" value="ECO:0007669"/>
    <property type="project" value="InterPro"/>
</dbReference>
<dbReference type="Gene3D" id="1.10.10.350">
    <property type="match status" value="1"/>
</dbReference>
<keyword evidence="5 7" id="KW-0648">Protein biosynthesis</keyword>
<dbReference type="Pfam" id="PF19269">
    <property type="entry name" value="Anticodon_2"/>
    <property type="match status" value="1"/>
</dbReference>
<evidence type="ECO:0000259" key="9">
    <source>
        <dbReference type="Pfam" id="PF19269"/>
    </source>
</evidence>
<evidence type="ECO:0000259" key="8">
    <source>
        <dbReference type="Pfam" id="PF00749"/>
    </source>
</evidence>
<dbReference type="PANTHER" id="PTHR43311">
    <property type="entry name" value="GLUTAMATE--TRNA LIGASE"/>
    <property type="match status" value="1"/>
</dbReference>
<evidence type="ECO:0000256" key="7">
    <source>
        <dbReference type="RuleBase" id="RU363037"/>
    </source>
</evidence>
<dbReference type="PANTHER" id="PTHR43311:SF2">
    <property type="entry name" value="GLUTAMATE--TRNA LIGASE, MITOCHONDRIAL-RELATED"/>
    <property type="match status" value="1"/>
</dbReference>
<dbReference type="Pfam" id="PF00749">
    <property type="entry name" value="tRNA-synt_1c"/>
    <property type="match status" value="1"/>
</dbReference>
<dbReference type="GO" id="GO:0006424">
    <property type="term" value="P:glutamyl-tRNA aminoacylation"/>
    <property type="evidence" value="ECO:0007669"/>
    <property type="project" value="TreeGrafter"/>
</dbReference>
<dbReference type="Proteomes" id="UP000326759">
    <property type="component" value="Unassembled WGS sequence"/>
</dbReference>
<dbReference type="InterPro" id="IPR045462">
    <property type="entry name" value="aa-tRNA-synth_I_cd-bd"/>
</dbReference>
<dbReference type="InterPro" id="IPR014729">
    <property type="entry name" value="Rossmann-like_a/b/a_fold"/>
</dbReference>
<evidence type="ECO:0000256" key="6">
    <source>
        <dbReference type="ARBA" id="ARBA00023146"/>
    </source>
</evidence>
<dbReference type="Gene3D" id="3.40.50.620">
    <property type="entry name" value="HUPs"/>
    <property type="match status" value="1"/>
</dbReference>
<gene>
    <name evidence="10" type="primary">EARS2</name>
    <name evidence="10" type="ORF">Anas_05467</name>
</gene>
<feature type="domain" description="Aminoacyl-tRNA synthetase class I anticodon-binding" evidence="9">
    <location>
        <begin position="207"/>
        <end position="324"/>
    </location>
</feature>
<dbReference type="InterPro" id="IPR008925">
    <property type="entry name" value="aa_tRNA-synth_I_cd-bd_sf"/>
</dbReference>
<comment type="caution">
    <text evidence="10">The sequence shown here is derived from an EMBL/GenBank/DDBJ whole genome shotgun (WGS) entry which is preliminary data.</text>
</comment>
<dbReference type="SUPFAM" id="SSF52374">
    <property type="entry name" value="Nucleotidylyl transferase"/>
    <property type="match status" value="1"/>
</dbReference>
<evidence type="ECO:0000313" key="11">
    <source>
        <dbReference type="Proteomes" id="UP000326759"/>
    </source>
</evidence>
<comment type="similarity">
    <text evidence="1">Belongs to the class-I aminoacyl-tRNA synthetase family. Glutamate--tRNA ligase type 1 subfamily.</text>
</comment>
<dbReference type="InterPro" id="IPR020058">
    <property type="entry name" value="Glu/Gln-tRNA-synth_Ib_cat-dom"/>
</dbReference>
<feature type="domain" description="Glutamyl/glutaminyl-tRNA synthetase class Ib catalytic" evidence="8">
    <location>
        <begin position="3"/>
        <end position="184"/>
    </location>
</feature>
<keyword evidence="4 7" id="KW-0067">ATP-binding</keyword>
<keyword evidence="2 7" id="KW-0436">Ligase</keyword>
<dbReference type="InterPro" id="IPR049940">
    <property type="entry name" value="GluQ/Sye"/>
</dbReference>
<accession>A0A5N5TJV2</accession>
<dbReference type="AlphaFoldDB" id="A0A5N5TJV2"/>
<evidence type="ECO:0000256" key="5">
    <source>
        <dbReference type="ARBA" id="ARBA00022917"/>
    </source>
</evidence>
<dbReference type="InterPro" id="IPR020751">
    <property type="entry name" value="aa-tRNA-synth_I_codon-bd_sub2"/>
</dbReference>
<protein>
    <submittedName>
        <fullName evidence="10">Putative glutamate--tRNA ligase, mitochondrial</fullName>
    </submittedName>
</protein>
<evidence type="ECO:0000256" key="1">
    <source>
        <dbReference type="ARBA" id="ARBA00007894"/>
    </source>
</evidence>
<keyword evidence="11" id="KW-1185">Reference proteome</keyword>
<proteinExistence type="inferred from homology"/>
<organism evidence="10 11">
    <name type="scientific">Armadillidium nasatum</name>
    <dbReference type="NCBI Taxonomy" id="96803"/>
    <lineage>
        <taxon>Eukaryota</taxon>
        <taxon>Metazoa</taxon>
        <taxon>Ecdysozoa</taxon>
        <taxon>Arthropoda</taxon>
        <taxon>Crustacea</taxon>
        <taxon>Multicrustacea</taxon>
        <taxon>Malacostraca</taxon>
        <taxon>Eumalacostraca</taxon>
        <taxon>Peracarida</taxon>
        <taxon>Isopoda</taxon>
        <taxon>Oniscidea</taxon>
        <taxon>Crinocheta</taxon>
        <taxon>Armadillidiidae</taxon>
        <taxon>Armadillidium</taxon>
    </lineage>
</organism>
<dbReference type="EMBL" id="SEYY01000806">
    <property type="protein sequence ID" value="KAB7506443.1"/>
    <property type="molecule type" value="Genomic_DNA"/>
</dbReference>
<keyword evidence="3 7" id="KW-0547">Nucleotide-binding</keyword>
<keyword evidence="6 7" id="KW-0030">Aminoacyl-tRNA synthetase</keyword>